<accession>A0ACB8XAV6</accession>
<gene>
    <name evidence="1" type="ORF">L3Q82_000230</name>
</gene>
<evidence type="ECO:0000313" key="1">
    <source>
        <dbReference type="EMBL" id="KAI3377005.1"/>
    </source>
</evidence>
<name>A0ACB8XAV6_9TELE</name>
<organism evidence="1 2">
    <name type="scientific">Scortum barcoo</name>
    <name type="common">barcoo grunter</name>
    <dbReference type="NCBI Taxonomy" id="214431"/>
    <lineage>
        <taxon>Eukaryota</taxon>
        <taxon>Metazoa</taxon>
        <taxon>Chordata</taxon>
        <taxon>Craniata</taxon>
        <taxon>Vertebrata</taxon>
        <taxon>Euteleostomi</taxon>
        <taxon>Actinopterygii</taxon>
        <taxon>Neopterygii</taxon>
        <taxon>Teleostei</taxon>
        <taxon>Neoteleostei</taxon>
        <taxon>Acanthomorphata</taxon>
        <taxon>Eupercaria</taxon>
        <taxon>Centrarchiformes</taxon>
        <taxon>Terapontoidei</taxon>
        <taxon>Terapontidae</taxon>
        <taxon>Scortum</taxon>
    </lineage>
</organism>
<dbReference type="Proteomes" id="UP000831701">
    <property type="component" value="Chromosome 1"/>
</dbReference>
<dbReference type="EMBL" id="CM041531">
    <property type="protein sequence ID" value="KAI3377005.1"/>
    <property type="molecule type" value="Genomic_DNA"/>
</dbReference>
<sequence>MFSASIVDCHVDNGAKTWVWEEFGGEAMEEDYQLASKKFWQTVPAPQKGEAVLCQHCAGGELLTSTEDGRTVEGNIGPTLVTKDLLNPTDHAFH</sequence>
<evidence type="ECO:0000313" key="2">
    <source>
        <dbReference type="Proteomes" id="UP000831701"/>
    </source>
</evidence>
<protein>
    <submittedName>
        <fullName evidence="1">Uncharacterized protein</fullName>
    </submittedName>
</protein>
<keyword evidence="2" id="KW-1185">Reference proteome</keyword>
<comment type="caution">
    <text evidence="1">The sequence shown here is derived from an EMBL/GenBank/DDBJ whole genome shotgun (WGS) entry which is preliminary data.</text>
</comment>
<proteinExistence type="predicted"/>
<reference evidence="1" key="1">
    <citation type="submission" date="2022-04" db="EMBL/GenBank/DDBJ databases">
        <title>Jade perch genome.</title>
        <authorList>
            <person name="Chao B."/>
        </authorList>
    </citation>
    <scope>NUCLEOTIDE SEQUENCE</scope>
    <source>
        <strain evidence="1">CB-2022</strain>
    </source>
</reference>